<dbReference type="Gene3D" id="3.20.10.10">
    <property type="entry name" value="D-amino Acid Aminotransferase, subunit A, domain 2"/>
    <property type="match status" value="1"/>
</dbReference>
<evidence type="ECO:0000256" key="1">
    <source>
        <dbReference type="ARBA" id="ARBA00014472"/>
    </source>
</evidence>
<dbReference type="InterPro" id="IPR043132">
    <property type="entry name" value="BCAT-like_C"/>
</dbReference>
<dbReference type="Proteomes" id="UP001056937">
    <property type="component" value="Chromosome 1"/>
</dbReference>
<dbReference type="Gene3D" id="3.60.120.10">
    <property type="entry name" value="Anthranilate synthase"/>
    <property type="match status" value="1"/>
</dbReference>
<dbReference type="InterPro" id="IPR043131">
    <property type="entry name" value="BCAT-like_N"/>
</dbReference>
<dbReference type="EMBL" id="CP084930">
    <property type="protein sequence ID" value="USI74151.1"/>
    <property type="molecule type" value="Genomic_DNA"/>
</dbReference>
<dbReference type="InterPro" id="IPR019999">
    <property type="entry name" value="Anth_synth_I-like"/>
</dbReference>
<name>A0ABY4XBL8_9SPHN</name>
<dbReference type="PRINTS" id="PR00095">
    <property type="entry name" value="ANTSNTHASEI"/>
</dbReference>
<sequence>MLDPASCFVLLDDASGPDAAPARLYQHPRDQVIAHAPEEIPAALARLRAARHAGLHAAGYCAYEAGPFGDGAARPGDGAPLLWFGLFDGYRTIASDAVPALLPDGAGAWASPPAPLIDRDAYIAAVARIQAWIAAGDIYQANLTFAAALRIVGDPLALYARIRRHAAAGWGGIIRDGTERLILSFSPELFFRLDQGRITARPMKGTAPRGVDAASDAEAARALARDPKQRAENLMIVDLLRNDLARVAVPGSVAVPALFTVERYPTLHQLTSTVTAALAPGLDAVAVLEAAFPCGSITGAPKLRAIALTQEVESAPRGLYTGAIGRIDADGDAAFNVAIRTLVVTGEAARLGLGSGIVADSHGAAEWRECRAKGEFVSRACPPFDLLETMRFDPFDGLLETERHLARLKASAEALGFAVDRHAVRNELQAATFRLREPARVRVRAAPSGRVAIEVRALPATPAAPVAVAIVPLPVAPEDFRLRHKTSARDFYDEARRAAGCFEVVFARSDGWLTEGSFTSLFVERDGRLLTPPLAHGLLPGILRQALLESGRAIEAPLRAEDLRDGFLLGNAVRGLIQARLNDRAP</sequence>
<proteinExistence type="predicted"/>
<evidence type="ECO:0000259" key="2">
    <source>
        <dbReference type="Pfam" id="PF00425"/>
    </source>
</evidence>
<feature type="domain" description="Chorismate-utilising enzyme C-terminal" evidence="2">
    <location>
        <begin position="119"/>
        <end position="373"/>
    </location>
</feature>
<gene>
    <name evidence="3" type="primary">pabB</name>
    <name evidence="3" type="ORF">LHA26_06775</name>
</gene>
<protein>
    <recommendedName>
        <fullName evidence="1">Probable branched-chain-amino-acid aminotransferase</fullName>
    </recommendedName>
</protein>
<dbReference type="InterPro" id="IPR005801">
    <property type="entry name" value="ADC_synthase"/>
</dbReference>
<organism evidence="3 4">
    <name type="scientific">Sphingomonas morindae</name>
    <dbReference type="NCBI Taxonomy" id="1541170"/>
    <lineage>
        <taxon>Bacteria</taxon>
        <taxon>Pseudomonadati</taxon>
        <taxon>Pseudomonadota</taxon>
        <taxon>Alphaproteobacteria</taxon>
        <taxon>Sphingomonadales</taxon>
        <taxon>Sphingomonadaceae</taxon>
        <taxon>Sphingomonas</taxon>
    </lineage>
</organism>
<dbReference type="SUPFAM" id="SSF56322">
    <property type="entry name" value="ADC synthase"/>
    <property type="match status" value="1"/>
</dbReference>
<dbReference type="InterPro" id="IPR005802">
    <property type="entry name" value="ADC_synth_comp_1"/>
</dbReference>
<dbReference type="Pfam" id="PF01063">
    <property type="entry name" value="Aminotran_4"/>
    <property type="match status" value="1"/>
</dbReference>
<evidence type="ECO:0000313" key="4">
    <source>
        <dbReference type="Proteomes" id="UP001056937"/>
    </source>
</evidence>
<keyword evidence="3" id="KW-0808">Transferase</keyword>
<dbReference type="RefSeq" id="WP_252167956.1">
    <property type="nucleotide sequence ID" value="NZ_CP084930.1"/>
</dbReference>
<accession>A0ABY4XBL8</accession>
<reference evidence="3" key="1">
    <citation type="journal article" date="2022" name="Toxins">
        <title>Genomic Analysis of Sphingopyxis sp. USTB-05 for Biodegrading Cyanobacterial Hepatotoxins.</title>
        <authorList>
            <person name="Liu C."/>
            <person name="Xu Q."/>
            <person name="Zhao Z."/>
            <person name="Zhang H."/>
            <person name="Liu X."/>
            <person name="Yin C."/>
            <person name="Liu Y."/>
            <person name="Yan H."/>
        </authorList>
    </citation>
    <scope>NUCLEOTIDE SEQUENCE</scope>
    <source>
        <strain evidence="3">NBD5</strain>
    </source>
</reference>
<keyword evidence="3" id="KW-0032">Aminotransferase</keyword>
<dbReference type="InterPro" id="IPR036038">
    <property type="entry name" value="Aminotransferase-like"/>
</dbReference>
<dbReference type="NCBIfam" id="TIGR00553">
    <property type="entry name" value="pabB"/>
    <property type="match status" value="1"/>
</dbReference>
<dbReference type="InterPro" id="IPR015890">
    <property type="entry name" value="Chorismate_C"/>
</dbReference>
<keyword evidence="4" id="KW-1185">Reference proteome</keyword>
<evidence type="ECO:0000313" key="3">
    <source>
        <dbReference type="EMBL" id="USI74151.1"/>
    </source>
</evidence>
<dbReference type="PANTHER" id="PTHR11236:SF50">
    <property type="entry name" value="AMINODEOXYCHORISMATE SYNTHASE COMPONENT 1"/>
    <property type="match status" value="1"/>
</dbReference>
<dbReference type="GO" id="GO:0046820">
    <property type="term" value="F:4-amino-4-deoxychorismate synthase activity"/>
    <property type="evidence" value="ECO:0007669"/>
    <property type="project" value="UniProtKB-EC"/>
</dbReference>
<dbReference type="Pfam" id="PF00425">
    <property type="entry name" value="Chorismate_bind"/>
    <property type="match status" value="1"/>
</dbReference>
<dbReference type="PANTHER" id="PTHR11236">
    <property type="entry name" value="AMINOBENZOATE/ANTHRANILATE SYNTHASE"/>
    <property type="match status" value="1"/>
</dbReference>
<dbReference type="SUPFAM" id="SSF56752">
    <property type="entry name" value="D-aminoacid aminotransferase-like PLP-dependent enzymes"/>
    <property type="match status" value="1"/>
</dbReference>
<dbReference type="InterPro" id="IPR001544">
    <property type="entry name" value="Aminotrans_IV"/>
</dbReference>
<dbReference type="Gene3D" id="3.30.470.10">
    <property type="match status" value="1"/>
</dbReference>